<dbReference type="OrthoDB" id="2307351at2759"/>
<dbReference type="EMBL" id="BLAL01000306">
    <property type="protein sequence ID" value="GET02315.1"/>
    <property type="molecule type" value="Genomic_DNA"/>
</dbReference>
<name>A0A2Z6R6M2_9GLOM</name>
<evidence type="ECO:0000313" key="2">
    <source>
        <dbReference type="EMBL" id="GET02315.1"/>
    </source>
</evidence>
<reference evidence="1 3" key="1">
    <citation type="submission" date="2017-11" db="EMBL/GenBank/DDBJ databases">
        <title>The genome of Rhizophagus clarus HR1 reveals common genetic basis of auxotrophy among arbuscular mycorrhizal fungi.</title>
        <authorList>
            <person name="Kobayashi Y."/>
        </authorList>
    </citation>
    <scope>NUCLEOTIDE SEQUENCE [LARGE SCALE GENOMIC DNA]</scope>
    <source>
        <strain evidence="1 3">HR1</strain>
    </source>
</reference>
<comment type="caution">
    <text evidence="1">The sequence shown here is derived from an EMBL/GenBank/DDBJ whole genome shotgun (WGS) entry which is preliminary data.</text>
</comment>
<protein>
    <submittedName>
        <fullName evidence="1">Uncharacterized protein</fullName>
    </submittedName>
</protein>
<dbReference type="Proteomes" id="UP000247702">
    <property type="component" value="Unassembled WGS sequence"/>
</dbReference>
<evidence type="ECO:0000313" key="3">
    <source>
        <dbReference type="Proteomes" id="UP000247702"/>
    </source>
</evidence>
<accession>A0A2Z6R6M2</accession>
<organism evidence="1 3">
    <name type="scientific">Rhizophagus clarus</name>
    <dbReference type="NCBI Taxonomy" id="94130"/>
    <lineage>
        <taxon>Eukaryota</taxon>
        <taxon>Fungi</taxon>
        <taxon>Fungi incertae sedis</taxon>
        <taxon>Mucoromycota</taxon>
        <taxon>Glomeromycotina</taxon>
        <taxon>Glomeromycetes</taxon>
        <taxon>Glomerales</taxon>
        <taxon>Glomeraceae</taxon>
        <taxon>Rhizophagus</taxon>
    </lineage>
</organism>
<dbReference type="SUPFAM" id="SSF81901">
    <property type="entry name" value="HCP-like"/>
    <property type="match status" value="1"/>
</dbReference>
<sequence length="305" mass="35339">MGNDLSKYFLINNSNSKLDKDKRNSQKITTIAPNYNSGEIDSTLNTQTLIPKLLKESEEKLKNKDYENYLTILQRTSNLGSGLAAAKLGNIYLHGLQGTKVITPNYETSAHYYFLSLKIIILIDDTLWDMNLLLDVIINITELYRFQFDKEIDNRLWDEGLTLLKRYDSIMNEAQFIKFQTHENNQIRKAIRVHILFILAFTCELDCNYIEAMNIYQKCEKIEMTNISNADKLIKKSHTNYRLLQDKLEKGIPNVSPICVECNFEPKDTEEIWKLLVCSKCQNVACCSRQCLQHHIANEHAQVIS</sequence>
<reference evidence="2" key="2">
    <citation type="submission" date="2019-10" db="EMBL/GenBank/DDBJ databases">
        <title>Conservation and host-specific expression of non-tandemly repeated heterogenous ribosome RNA gene in arbuscular mycorrhizal fungi.</title>
        <authorList>
            <person name="Maeda T."/>
            <person name="Kobayashi Y."/>
            <person name="Nakagawa T."/>
            <person name="Ezawa T."/>
            <person name="Yamaguchi K."/>
            <person name="Bino T."/>
            <person name="Nishimoto Y."/>
            <person name="Shigenobu S."/>
            <person name="Kawaguchi M."/>
        </authorList>
    </citation>
    <scope>NUCLEOTIDE SEQUENCE</scope>
    <source>
        <strain evidence="2">HR1</strain>
    </source>
</reference>
<proteinExistence type="predicted"/>
<dbReference type="Proteomes" id="UP000615446">
    <property type="component" value="Unassembled WGS sequence"/>
</dbReference>
<dbReference type="EMBL" id="BEXD01000557">
    <property type="protein sequence ID" value="GBB88436.1"/>
    <property type="molecule type" value="Genomic_DNA"/>
</dbReference>
<dbReference type="AlphaFoldDB" id="A0A2Z6R6M2"/>
<gene>
    <name evidence="2" type="ORF">RCL2_002869900</name>
    <name evidence="1" type="ORF">RclHR1_00150032</name>
</gene>
<evidence type="ECO:0000313" key="1">
    <source>
        <dbReference type="EMBL" id="GBB88436.1"/>
    </source>
</evidence>
<keyword evidence="3" id="KW-1185">Reference proteome</keyword>